<dbReference type="AlphaFoldDB" id="A0AAA9T3L1"/>
<dbReference type="FunFam" id="3.30.160.60:FF:000479">
    <property type="entry name" value="Zinc finger protein 287"/>
    <property type="match status" value="1"/>
</dbReference>
<feature type="domain" description="C2H2-type" evidence="16">
    <location>
        <begin position="848"/>
        <end position="875"/>
    </location>
</feature>
<keyword evidence="6 14" id="KW-0863">Zinc-finger</keyword>
<dbReference type="FunFam" id="3.30.160.60:FF:002343">
    <property type="entry name" value="Zinc finger protein 33A"/>
    <property type="match status" value="1"/>
</dbReference>
<feature type="domain" description="C2H2-type" evidence="16">
    <location>
        <begin position="512"/>
        <end position="539"/>
    </location>
</feature>
<dbReference type="GO" id="GO:0003677">
    <property type="term" value="F:DNA binding"/>
    <property type="evidence" value="ECO:0007669"/>
    <property type="project" value="UniProtKB-KW"/>
</dbReference>
<dbReference type="Gene3D" id="1.10.4020.10">
    <property type="entry name" value="DNA breaking-rejoining enzymes"/>
    <property type="match status" value="1"/>
</dbReference>
<keyword evidence="20" id="KW-1185">Reference proteome</keyword>
<sequence>MFSPSRRTTSSSRAQVLLTWKTDKAQSGPRNAEKEILALRLLRDTETCRQNFRNFPYPDLAGPRKALNQLRELCLKWLRPEIHSKEQILELLVLEQFLSILPGEVRTWVKSQYPRNSEEVVTLVEDLTQILKEEAAPQNFTLSQETPEDDPKGRQAFQAGWFNDLVTKESVTFKDVAVDITQEDWELMRPVQKELYKTVTLQNYWNMVSLGERLSVPPNHTHARVCLSSALKSGLGLEVNMLICSGTETANFCSLFPDERFQSERSSGTTMHGPPRPPPHALPSACLPHSLCTRILQGGGRFLSLLQKGSDLIHEIVSESFFSCKRSVLMGLTVYRPTVIPMLEEPWMVLKEILEGPSPEWETKAQECTLVENVSKLKKDGIKLIKLEEPSDYDDRMEGQVAETFRRIPTKRRHFGVKKSVLSQEDGPVEDYKYDIYRSDFEKHSNLIMQFGTQSDNKTFMYDEDKTFIPGVVHRKIYPGEKPYKCKVCGKKFRKYPSLIAHQNSHAKEKSYECEECGKEFRHVSSLIAHQRMHTGEKPYECHQCGKAFSQRAHLTIHQRIHTGEKPYKCDDCGKDFSQRAHLTIHQRTHTGEKPYKCLECGKTFSHSSSLINHQRVHTGEKPYICNECGKTFSQSTHLLQHQKIHTGKKPYKCNECWKVFSQSTYLIRHQRIHSGEKCYKCNECGKAFAHSSTLIQHQTTHTGEKSYICSICGKAFSQSANLTQHHRTHTGEKPYKCSVCGKAFSQSVHLTQHQRIHNGEKPFKCNICGKAYRQGANLTQHQRIHTGEKPYKCNECGKAFIYSSSLNQHQRTHTGERPYKCNACNKDFSQRTCLIQHQRIHTGEKPYACRICGKSFTQSTNLIQHQRVHTGAKNRN</sequence>
<dbReference type="FunFam" id="3.30.160.60:FF:001498">
    <property type="entry name" value="Zinc finger protein 404"/>
    <property type="match status" value="2"/>
</dbReference>
<dbReference type="Pfam" id="PF00096">
    <property type="entry name" value="zf-C2H2"/>
    <property type="match status" value="14"/>
</dbReference>
<feature type="domain" description="C2H2-type" evidence="16">
    <location>
        <begin position="680"/>
        <end position="707"/>
    </location>
</feature>
<dbReference type="GO" id="GO:0045893">
    <property type="term" value="P:positive regulation of DNA-templated transcription"/>
    <property type="evidence" value="ECO:0007669"/>
    <property type="project" value="Ensembl"/>
</dbReference>
<dbReference type="Gene3D" id="6.10.140.140">
    <property type="match status" value="1"/>
</dbReference>
<feature type="domain" description="C2H2-type" evidence="16">
    <location>
        <begin position="792"/>
        <end position="819"/>
    </location>
</feature>
<dbReference type="Pfam" id="PF01352">
    <property type="entry name" value="KRAB"/>
    <property type="match status" value="1"/>
</dbReference>
<dbReference type="PROSITE" id="PS50157">
    <property type="entry name" value="ZINC_FINGER_C2H2_2"/>
    <property type="match status" value="14"/>
</dbReference>
<dbReference type="GO" id="GO:0001817">
    <property type="term" value="P:regulation of cytokine production"/>
    <property type="evidence" value="ECO:0007669"/>
    <property type="project" value="Ensembl"/>
</dbReference>
<dbReference type="FunFam" id="1.10.4020.10:FF:000001">
    <property type="entry name" value="zinc finger protein 263 isoform X1"/>
    <property type="match status" value="1"/>
</dbReference>
<dbReference type="SUPFAM" id="SSF47353">
    <property type="entry name" value="Retrovirus capsid dimerization domain-like"/>
    <property type="match status" value="1"/>
</dbReference>
<dbReference type="PROSITE" id="PS00028">
    <property type="entry name" value="ZINC_FINGER_C2H2_1"/>
    <property type="match status" value="14"/>
</dbReference>
<keyword evidence="8" id="KW-0832">Ubl conjugation</keyword>
<dbReference type="SMART" id="SM00349">
    <property type="entry name" value="KRAB"/>
    <property type="match status" value="1"/>
</dbReference>
<dbReference type="InterPro" id="IPR036051">
    <property type="entry name" value="KRAB_dom_sf"/>
</dbReference>
<dbReference type="GO" id="GO:0005634">
    <property type="term" value="C:nucleus"/>
    <property type="evidence" value="ECO:0007669"/>
    <property type="project" value="UniProtKB-SubCell"/>
</dbReference>
<keyword evidence="9" id="KW-0805">Transcription regulation</keyword>
<dbReference type="PROSITE" id="PS50804">
    <property type="entry name" value="SCAN_BOX"/>
    <property type="match status" value="1"/>
</dbReference>
<dbReference type="PANTHER" id="PTHR23234:SF8">
    <property type="entry name" value="C2H2-TYPE DOMAIN-CONTAINING PROTEIN"/>
    <property type="match status" value="1"/>
</dbReference>
<evidence type="ECO:0000256" key="9">
    <source>
        <dbReference type="ARBA" id="ARBA00023015"/>
    </source>
</evidence>
<dbReference type="CDD" id="cd07936">
    <property type="entry name" value="SCAN"/>
    <property type="match status" value="1"/>
</dbReference>
<dbReference type="InterPro" id="IPR013087">
    <property type="entry name" value="Znf_C2H2_type"/>
</dbReference>
<dbReference type="InterPro" id="IPR038269">
    <property type="entry name" value="SCAN_sf"/>
</dbReference>
<evidence type="ECO:0000256" key="8">
    <source>
        <dbReference type="ARBA" id="ARBA00022843"/>
    </source>
</evidence>
<evidence type="ECO:0000256" key="2">
    <source>
        <dbReference type="ARBA" id="ARBA00006991"/>
    </source>
</evidence>
<evidence type="ECO:0000259" key="17">
    <source>
        <dbReference type="PROSITE" id="PS50804"/>
    </source>
</evidence>
<evidence type="ECO:0000256" key="5">
    <source>
        <dbReference type="ARBA" id="ARBA00022737"/>
    </source>
</evidence>
<dbReference type="Gene3D" id="3.30.160.60">
    <property type="entry name" value="Classic Zinc Finger"/>
    <property type="match status" value="14"/>
</dbReference>
<accession>A0AAA9T3L1</accession>
<keyword evidence="3" id="KW-1017">Isopeptide bond</keyword>
<keyword evidence="12 15" id="KW-0539">Nucleus</keyword>
<feature type="domain" description="KRAB" evidence="18">
    <location>
        <begin position="171"/>
        <end position="242"/>
    </location>
</feature>
<proteinExistence type="inferred from homology"/>
<comment type="similarity">
    <text evidence="2">Belongs to the krueppel C2H2-type zinc-finger protein family.</text>
</comment>
<evidence type="ECO:0000256" key="12">
    <source>
        <dbReference type="ARBA" id="ARBA00023242"/>
    </source>
</evidence>
<evidence type="ECO:0000313" key="20">
    <source>
        <dbReference type="Proteomes" id="UP000009136"/>
    </source>
</evidence>
<dbReference type="FunFam" id="3.30.160.60:FF:000016">
    <property type="entry name" value="zinc finger protein 37 homolog"/>
    <property type="match status" value="1"/>
</dbReference>
<dbReference type="Pfam" id="PF02023">
    <property type="entry name" value="SCAN"/>
    <property type="match status" value="1"/>
</dbReference>
<dbReference type="GeneTree" id="ENSGT00940000162333"/>
<dbReference type="Proteomes" id="UP000009136">
    <property type="component" value="Chromosome 19"/>
</dbReference>
<evidence type="ECO:0000256" key="14">
    <source>
        <dbReference type="PROSITE-ProRule" id="PRU00042"/>
    </source>
</evidence>
<dbReference type="FunFam" id="3.30.160.60:FF:001178">
    <property type="entry name" value="zinc finger protein 287"/>
    <property type="match status" value="1"/>
</dbReference>
<dbReference type="FunFam" id="3.30.160.60:FF:000295">
    <property type="entry name" value="zinc finger protein 19"/>
    <property type="match status" value="1"/>
</dbReference>
<evidence type="ECO:0000256" key="15">
    <source>
        <dbReference type="PROSITE-ProRule" id="PRU00187"/>
    </source>
</evidence>
<evidence type="ECO:0000256" key="10">
    <source>
        <dbReference type="ARBA" id="ARBA00023125"/>
    </source>
</evidence>
<feature type="domain" description="C2H2-type" evidence="16">
    <location>
        <begin position="736"/>
        <end position="763"/>
    </location>
</feature>
<dbReference type="PROSITE" id="PS50805">
    <property type="entry name" value="KRAB"/>
    <property type="match status" value="1"/>
</dbReference>
<feature type="domain" description="C2H2-type" evidence="16">
    <location>
        <begin position="764"/>
        <end position="791"/>
    </location>
</feature>
<reference evidence="19" key="2">
    <citation type="submission" date="2025-08" db="UniProtKB">
        <authorList>
            <consortium name="Ensembl"/>
        </authorList>
    </citation>
    <scope>IDENTIFICATION</scope>
    <source>
        <strain evidence="19">Hereford</strain>
    </source>
</reference>
<evidence type="ECO:0000256" key="11">
    <source>
        <dbReference type="ARBA" id="ARBA00023163"/>
    </source>
</evidence>
<gene>
    <name evidence="19" type="primary">ZNF287</name>
</gene>
<keyword evidence="4" id="KW-0479">Metal-binding</keyword>
<dbReference type="GO" id="GO:0008270">
    <property type="term" value="F:zinc ion binding"/>
    <property type="evidence" value="ECO:0007669"/>
    <property type="project" value="UniProtKB-KW"/>
</dbReference>
<feature type="domain" description="C2H2-type" evidence="16">
    <location>
        <begin position="708"/>
        <end position="735"/>
    </location>
</feature>
<keyword evidence="7" id="KW-0862">Zinc</keyword>
<evidence type="ECO:0000259" key="18">
    <source>
        <dbReference type="PROSITE" id="PS50805"/>
    </source>
</evidence>
<feature type="domain" description="C2H2-type" evidence="16">
    <location>
        <begin position="596"/>
        <end position="623"/>
    </location>
</feature>
<dbReference type="InterPro" id="IPR003309">
    <property type="entry name" value="SCAN_dom"/>
</dbReference>
<dbReference type="SMART" id="SM00431">
    <property type="entry name" value="SCAN"/>
    <property type="match status" value="1"/>
</dbReference>
<feature type="domain" description="C2H2-type" evidence="16">
    <location>
        <begin position="540"/>
        <end position="567"/>
    </location>
</feature>
<evidence type="ECO:0000256" key="1">
    <source>
        <dbReference type="ARBA" id="ARBA00004123"/>
    </source>
</evidence>
<dbReference type="InterPro" id="IPR001909">
    <property type="entry name" value="KRAB"/>
</dbReference>
<evidence type="ECO:0000313" key="19">
    <source>
        <dbReference type="Ensembl" id="ENSBTAP00000092359.1"/>
    </source>
</evidence>
<reference evidence="19" key="1">
    <citation type="submission" date="2018-03" db="EMBL/GenBank/DDBJ databases">
        <title>ARS-UCD1.2.</title>
        <authorList>
            <person name="Rosen B.D."/>
            <person name="Bickhart D.M."/>
            <person name="Koren S."/>
            <person name="Schnabel R.D."/>
            <person name="Hall R."/>
            <person name="Zimin A."/>
            <person name="Dreischer C."/>
            <person name="Schultheiss S."/>
            <person name="Schroeder S.G."/>
            <person name="Elsik C.G."/>
            <person name="Couldrey C."/>
            <person name="Liu G.E."/>
            <person name="Van Tassell C.P."/>
            <person name="Phillippy A.M."/>
            <person name="Smith T.P.L."/>
            <person name="Medrano J.F."/>
        </authorList>
    </citation>
    <scope>NUCLEOTIDE SEQUENCE [LARGE SCALE GENOMIC DNA]</scope>
    <source>
        <strain evidence="19">Hereford</strain>
    </source>
</reference>
<dbReference type="InterPro" id="IPR036236">
    <property type="entry name" value="Znf_C2H2_sf"/>
</dbReference>
<dbReference type="Ensembl" id="ENSBTAT00000112837.2">
    <property type="protein sequence ID" value="ENSBTAP00000092359.1"/>
    <property type="gene ID" value="ENSBTAG00000049358.3"/>
</dbReference>
<reference evidence="19" key="3">
    <citation type="submission" date="2025-09" db="UniProtKB">
        <authorList>
            <consortium name="Ensembl"/>
        </authorList>
    </citation>
    <scope>IDENTIFICATION</scope>
    <source>
        <strain evidence="19">Hereford</strain>
    </source>
</reference>
<feature type="domain" description="C2H2-type" evidence="16">
    <location>
        <begin position="820"/>
        <end position="847"/>
    </location>
</feature>
<evidence type="ECO:0000256" key="7">
    <source>
        <dbReference type="ARBA" id="ARBA00022833"/>
    </source>
</evidence>
<dbReference type="SMART" id="SM00355">
    <property type="entry name" value="ZnF_C2H2"/>
    <property type="match status" value="14"/>
</dbReference>
<feature type="domain" description="SCAN box" evidence="17">
    <location>
        <begin position="49"/>
        <end position="127"/>
    </location>
</feature>
<feature type="domain" description="C2H2-type" evidence="16">
    <location>
        <begin position="568"/>
        <end position="595"/>
    </location>
</feature>
<keyword evidence="11" id="KW-0804">Transcription</keyword>
<name>A0AAA9T3L1_BOVIN</name>
<dbReference type="InterPro" id="IPR050758">
    <property type="entry name" value="Znf_C2H2-type"/>
</dbReference>
<keyword evidence="10" id="KW-0238">DNA-binding</keyword>
<feature type="domain" description="C2H2-type" evidence="16">
    <location>
        <begin position="624"/>
        <end position="651"/>
    </location>
</feature>
<dbReference type="SUPFAM" id="SSF57667">
    <property type="entry name" value="beta-beta-alpha zinc fingers"/>
    <property type="match status" value="8"/>
</dbReference>
<dbReference type="FunFam" id="3.30.160.60:FF:000269">
    <property type="entry name" value="Zinc finger protein 287"/>
    <property type="match status" value="2"/>
</dbReference>
<dbReference type="FunFam" id="3.30.160.60:FF:001158">
    <property type="entry name" value="zinc finger protein 22"/>
    <property type="match status" value="1"/>
</dbReference>
<evidence type="ECO:0000256" key="13">
    <source>
        <dbReference type="ARBA" id="ARBA00067224"/>
    </source>
</evidence>
<dbReference type="FunFam" id="3.30.160.60:FF:000252">
    <property type="entry name" value="Zinc finger protein 287"/>
    <property type="match status" value="3"/>
</dbReference>
<evidence type="ECO:0000256" key="3">
    <source>
        <dbReference type="ARBA" id="ARBA00022499"/>
    </source>
</evidence>
<comment type="subcellular location">
    <subcellularLocation>
        <location evidence="1 15">Nucleus</location>
    </subcellularLocation>
</comment>
<protein>
    <recommendedName>
        <fullName evidence="13">Zinc finger protein 287</fullName>
    </recommendedName>
</protein>
<dbReference type="SUPFAM" id="SSF109640">
    <property type="entry name" value="KRAB domain (Kruppel-associated box)"/>
    <property type="match status" value="1"/>
</dbReference>
<evidence type="ECO:0000256" key="4">
    <source>
        <dbReference type="ARBA" id="ARBA00022723"/>
    </source>
</evidence>
<organism evidence="19 20">
    <name type="scientific">Bos taurus</name>
    <name type="common">Bovine</name>
    <dbReference type="NCBI Taxonomy" id="9913"/>
    <lineage>
        <taxon>Eukaryota</taxon>
        <taxon>Metazoa</taxon>
        <taxon>Chordata</taxon>
        <taxon>Craniata</taxon>
        <taxon>Vertebrata</taxon>
        <taxon>Euteleostomi</taxon>
        <taxon>Mammalia</taxon>
        <taxon>Eutheria</taxon>
        <taxon>Laurasiatheria</taxon>
        <taxon>Artiodactyla</taxon>
        <taxon>Ruminantia</taxon>
        <taxon>Pecora</taxon>
        <taxon>Bovidae</taxon>
        <taxon>Bovinae</taxon>
        <taxon>Bos</taxon>
    </lineage>
</organism>
<keyword evidence="5" id="KW-0677">Repeat</keyword>
<dbReference type="CDD" id="cd07765">
    <property type="entry name" value="KRAB_A-box"/>
    <property type="match status" value="1"/>
</dbReference>
<evidence type="ECO:0000256" key="6">
    <source>
        <dbReference type="ARBA" id="ARBA00022771"/>
    </source>
</evidence>
<feature type="domain" description="C2H2-type" evidence="16">
    <location>
        <begin position="652"/>
        <end position="679"/>
    </location>
</feature>
<evidence type="ECO:0000259" key="16">
    <source>
        <dbReference type="PROSITE" id="PS50157"/>
    </source>
</evidence>
<dbReference type="PANTHER" id="PTHR23234">
    <property type="entry name" value="ZNF44 PROTEIN"/>
    <property type="match status" value="1"/>
</dbReference>
<dbReference type="FunFam" id="3.30.160.60:FF:000478">
    <property type="entry name" value="Zinc finger protein 133"/>
    <property type="match status" value="1"/>
</dbReference>
<feature type="domain" description="C2H2-type" evidence="16">
    <location>
        <begin position="484"/>
        <end position="511"/>
    </location>
</feature>